<dbReference type="EMBL" id="MVGC01000014">
    <property type="protein sequence ID" value="RJE26829.1"/>
    <property type="molecule type" value="Genomic_DNA"/>
</dbReference>
<evidence type="ECO:0000313" key="10">
    <source>
        <dbReference type="EMBL" id="RJE26829.1"/>
    </source>
</evidence>
<comment type="similarity">
    <text evidence="2">Belongs to the major facilitator superfamily. Sugar transporter (TC 2.A.1.1) family.</text>
</comment>
<name>A0A3A2ZUI1_9EURO</name>
<keyword evidence="4 8" id="KW-0812">Transmembrane</keyword>
<feature type="transmembrane region" description="Helical" evidence="8">
    <location>
        <begin position="96"/>
        <end position="118"/>
    </location>
</feature>
<feature type="transmembrane region" description="Helical" evidence="8">
    <location>
        <begin position="74"/>
        <end position="90"/>
    </location>
</feature>
<feature type="transmembrane region" description="Helical" evidence="8">
    <location>
        <begin position="41"/>
        <end position="62"/>
    </location>
</feature>
<dbReference type="InterPro" id="IPR020846">
    <property type="entry name" value="MFS_dom"/>
</dbReference>
<evidence type="ECO:0000256" key="5">
    <source>
        <dbReference type="ARBA" id="ARBA00022989"/>
    </source>
</evidence>
<evidence type="ECO:0000256" key="2">
    <source>
        <dbReference type="ARBA" id="ARBA00010992"/>
    </source>
</evidence>
<dbReference type="Gene3D" id="1.20.1250.20">
    <property type="entry name" value="MFS general substrate transporter like domains"/>
    <property type="match status" value="1"/>
</dbReference>
<keyword evidence="3" id="KW-0813">Transport</keyword>
<keyword evidence="11" id="KW-1185">Reference proteome</keyword>
<protein>
    <submittedName>
        <fullName evidence="10">Sugar and other transporter</fullName>
    </submittedName>
</protein>
<sequence>MMYATSAIPLTWDQGSAATVSSLPGFQQHFRISSESGASSTRNFVSLVYIGDAVGAFLSFFINDSIGRLWSYRLYSFVWIIGQLVAIFSPGSSGLYASRIISGLGIGALSVTGAVSIVEIAPAQIRGLLTSWYSVFMGIALMASTFCVYGIELHVGASRLQYQIPWFSPCIFMFLWIAASFFLSESPRWLVLTGRNEEAVQTLVRLRRLPSHHTFVQEELQSIKESIHSETRNSADRSPFQIVSIAKETFTKPSNLRRVQQAIIMYALPQFSGGNVVTNYFVPILKVVGLGGGSTRNLFLTGMYTVAKFFFSLFASFFFIDALGRRNSLFVGIALQMASDIYLAAYINVQQNGHTSHAADEAALAAIFIHALGYAIGLLTLPYVFGGELWPNRIRSFGAALSHTFHWSFHYAMTFALPSLLSRTNNWGAFVFFAAWCAGGMLYVYLFVPEIAGLSVEEIEHIFSGPFIVSHKRSSTRGPGSLLEGQDLNKTSPDTKGQDFPKTMSSQKTSGEDKMQVTHK</sequence>
<reference evidence="11" key="1">
    <citation type="submission" date="2017-02" db="EMBL/GenBank/DDBJ databases">
        <authorList>
            <person name="Tafer H."/>
            <person name="Lopandic K."/>
        </authorList>
    </citation>
    <scope>NUCLEOTIDE SEQUENCE [LARGE SCALE GENOMIC DNA]</scope>
    <source>
        <strain evidence="11">CBS 366.77</strain>
    </source>
</reference>
<feature type="transmembrane region" description="Helical" evidence="8">
    <location>
        <begin position="262"/>
        <end position="282"/>
    </location>
</feature>
<evidence type="ECO:0000256" key="3">
    <source>
        <dbReference type="ARBA" id="ARBA00022448"/>
    </source>
</evidence>
<feature type="transmembrane region" description="Helical" evidence="8">
    <location>
        <begin position="163"/>
        <end position="183"/>
    </location>
</feature>
<organism evidence="10 11">
    <name type="scientific">Aspergillus sclerotialis</name>
    <dbReference type="NCBI Taxonomy" id="2070753"/>
    <lineage>
        <taxon>Eukaryota</taxon>
        <taxon>Fungi</taxon>
        <taxon>Dikarya</taxon>
        <taxon>Ascomycota</taxon>
        <taxon>Pezizomycotina</taxon>
        <taxon>Eurotiomycetes</taxon>
        <taxon>Eurotiomycetidae</taxon>
        <taxon>Eurotiales</taxon>
        <taxon>Aspergillaceae</taxon>
        <taxon>Aspergillus</taxon>
        <taxon>Aspergillus subgen. Polypaecilum</taxon>
    </lineage>
</organism>
<feature type="transmembrane region" description="Helical" evidence="8">
    <location>
        <begin position="327"/>
        <end position="347"/>
    </location>
</feature>
<dbReference type="Proteomes" id="UP000266188">
    <property type="component" value="Unassembled WGS sequence"/>
</dbReference>
<dbReference type="InterPro" id="IPR036259">
    <property type="entry name" value="MFS_trans_sf"/>
</dbReference>
<evidence type="ECO:0000313" key="11">
    <source>
        <dbReference type="Proteomes" id="UP000266188"/>
    </source>
</evidence>
<evidence type="ECO:0000256" key="1">
    <source>
        <dbReference type="ARBA" id="ARBA00004141"/>
    </source>
</evidence>
<evidence type="ECO:0000256" key="7">
    <source>
        <dbReference type="SAM" id="MobiDB-lite"/>
    </source>
</evidence>
<dbReference type="OrthoDB" id="5296287at2759"/>
<keyword evidence="6 8" id="KW-0472">Membrane</keyword>
<feature type="transmembrane region" description="Helical" evidence="8">
    <location>
        <begin position="362"/>
        <end position="385"/>
    </location>
</feature>
<evidence type="ECO:0000256" key="6">
    <source>
        <dbReference type="ARBA" id="ARBA00023136"/>
    </source>
</evidence>
<feature type="transmembrane region" description="Helical" evidence="8">
    <location>
        <begin position="397"/>
        <end position="421"/>
    </location>
</feature>
<comment type="caution">
    <text evidence="10">The sequence shown here is derived from an EMBL/GenBank/DDBJ whole genome shotgun (WGS) entry which is preliminary data.</text>
</comment>
<dbReference type="PROSITE" id="PS50850">
    <property type="entry name" value="MFS"/>
    <property type="match status" value="1"/>
</dbReference>
<feature type="transmembrane region" description="Helical" evidence="8">
    <location>
        <begin position="302"/>
        <end position="320"/>
    </location>
</feature>
<feature type="transmembrane region" description="Helical" evidence="8">
    <location>
        <begin position="130"/>
        <end position="151"/>
    </location>
</feature>
<dbReference type="SUPFAM" id="SSF103473">
    <property type="entry name" value="MFS general substrate transporter"/>
    <property type="match status" value="1"/>
</dbReference>
<dbReference type="AlphaFoldDB" id="A0A3A2ZUI1"/>
<dbReference type="PROSITE" id="PS00216">
    <property type="entry name" value="SUGAR_TRANSPORT_1"/>
    <property type="match status" value="1"/>
</dbReference>
<dbReference type="GO" id="GO:0005351">
    <property type="term" value="F:carbohydrate:proton symporter activity"/>
    <property type="evidence" value="ECO:0007669"/>
    <property type="project" value="TreeGrafter"/>
</dbReference>
<gene>
    <name evidence="10" type="ORF">PHISCL_00854</name>
</gene>
<keyword evidence="5 8" id="KW-1133">Transmembrane helix</keyword>
<dbReference type="GO" id="GO:0016020">
    <property type="term" value="C:membrane"/>
    <property type="evidence" value="ECO:0007669"/>
    <property type="project" value="UniProtKB-SubCell"/>
</dbReference>
<dbReference type="InterPro" id="IPR050360">
    <property type="entry name" value="MFS_Sugar_Transporters"/>
</dbReference>
<accession>A0A3A2ZUI1</accession>
<dbReference type="PANTHER" id="PTHR48022:SF59">
    <property type="entry name" value="MAJOR FACILITATOR SUPERFAMILY (MFS) PROFILE DOMAIN-CONTAINING PROTEIN"/>
    <property type="match status" value="1"/>
</dbReference>
<dbReference type="Pfam" id="PF00083">
    <property type="entry name" value="Sugar_tr"/>
    <property type="match status" value="1"/>
</dbReference>
<dbReference type="InterPro" id="IPR005829">
    <property type="entry name" value="Sugar_transporter_CS"/>
</dbReference>
<proteinExistence type="inferred from homology"/>
<feature type="domain" description="Major facilitator superfamily (MFS) profile" evidence="9">
    <location>
        <begin position="1"/>
        <end position="452"/>
    </location>
</feature>
<dbReference type="PRINTS" id="PR00171">
    <property type="entry name" value="SUGRTRNSPORT"/>
</dbReference>
<evidence type="ECO:0000256" key="8">
    <source>
        <dbReference type="SAM" id="Phobius"/>
    </source>
</evidence>
<dbReference type="InterPro" id="IPR003663">
    <property type="entry name" value="Sugar/inositol_transpt"/>
</dbReference>
<dbReference type="InterPro" id="IPR005828">
    <property type="entry name" value="MFS_sugar_transport-like"/>
</dbReference>
<evidence type="ECO:0000256" key="4">
    <source>
        <dbReference type="ARBA" id="ARBA00022692"/>
    </source>
</evidence>
<dbReference type="PANTHER" id="PTHR48022">
    <property type="entry name" value="PLASTIDIC GLUCOSE TRANSPORTER 4"/>
    <property type="match status" value="1"/>
</dbReference>
<feature type="compositionally biased region" description="Basic and acidic residues" evidence="7">
    <location>
        <begin position="510"/>
        <end position="520"/>
    </location>
</feature>
<feature type="transmembrane region" description="Helical" evidence="8">
    <location>
        <begin position="427"/>
        <end position="448"/>
    </location>
</feature>
<feature type="region of interest" description="Disordered" evidence="7">
    <location>
        <begin position="471"/>
        <end position="520"/>
    </location>
</feature>
<comment type="subcellular location">
    <subcellularLocation>
        <location evidence="1">Membrane</location>
        <topology evidence="1">Multi-pass membrane protein</topology>
    </subcellularLocation>
</comment>
<evidence type="ECO:0000259" key="9">
    <source>
        <dbReference type="PROSITE" id="PS50850"/>
    </source>
</evidence>